<feature type="signal peptide" evidence="9">
    <location>
        <begin position="1"/>
        <end position="29"/>
    </location>
</feature>
<dbReference type="Pfam" id="PF07714">
    <property type="entry name" value="PK_Tyr_Ser-Thr"/>
    <property type="match status" value="1"/>
</dbReference>
<keyword evidence="5" id="KW-0677">Repeat</keyword>
<dbReference type="InterPro" id="IPR001611">
    <property type="entry name" value="Leu-rich_rpt"/>
</dbReference>
<dbReference type="InterPro" id="IPR051716">
    <property type="entry name" value="Plant_RL_S/T_kinase"/>
</dbReference>
<keyword evidence="2" id="KW-0433">Leucine-rich repeat</keyword>
<dbReference type="Proteomes" id="UP000245207">
    <property type="component" value="Unassembled WGS sequence"/>
</dbReference>
<dbReference type="PANTHER" id="PTHR48053:SF126">
    <property type="entry name" value="MDIS1-INTERACTING RECEPTOR LIKE KINASE 2-LIKE ISOFORM X1"/>
    <property type="match status" value="1"/>
</dbReference>
<dbReference type="GO" id="GO:0004672">
    <property type="term" value="F:protein kinase activity"/>
    <property type="evidence" value="ECO:0007669"/>
    <property type="project" value="InterPro"/>
</dbReference>
<dbReference type="Pfam" id="PF00560">
    <property type="entry name" value="LRR_1"/>
    <property type="match status" value="2"/>
</dbReference>
<dbReference type="InterPro" id="IPR013210">
    <property type="entry name" value="LRR_N_plant-typ"/>
</dbReference>
<dbReference type="Gene3D" id="3.80.10.10">
    <property type="entry name" value="Ribonuclease Inhibitor"/>
    <property type="match status" value="1"/>
</dbReference>
<dbReference type="InterPro" id="IPR032675">
    <property type="entry name" value="LRR_dom_sf"/>
</dbReference>
<name>A0A2U1NH88_ARTAN</name>
<dbReference type="InterPro" id="IPR011009">
    <property type="entry name" value="Kinase-like_dom_sf"/>
</dbReference>
<gene>
    <name evidence="12" type="ORF">CTI12_AA266420</name>
</gene>
<sequence>MKGLSMFLTIAISLFSCYTLLYVPSQVGARQVPVLSTTNEASALLKWKDSLDKQSQPLLSSWVGNNPCHDWIGIGCSNTSAGVQSVVTSIHLRNSSLIGTLSHLDTWSLRHVETLDLAHNTLFGHIPSILGNMSKLRIINLSFNKFSGVIPPEIGTLRSMGELNLSSNSLEGPIPDSIGNFTNLTVLALDTNYFTGRIPISIGNLVKLSKLGLNDNELTGPIPSEIQKLKLAYTMEVTTKCDVYSFGVLTLEILMGTHPGDFLTSSQDLKSKSLTEILDQRLPPPVEQITEQVKLLVEIACSCLLKSPHSRPSMREVTDSLSVGCARAARMM</sequence>
<evidence type="ECO:0000313" key="12">
    <source>
        <dbReference type="EMBL" id="PWA72820.1"/>
    </source>
</evidence>
<dbReference type="Pfam" id="PF08263">
    <property type="entry name" value="LRRNT_2"/>
    <property type="match status" value="1"/>
</dbReference>
<dbReference type="GO" id="GO:0016020">
    <property type="term" value="C:membrane"/>
    <property type="evidence" value="ECO:0007669"/>
    <property type="project" value="UniProtKB-SubCell"/>
</dbReference>
<evidence type="ECO:0000256" key="3">
    <source>
        <dbReference type="ARBA" id="ARBA00022692"/>
    </source>
</evidence>
<keyword evidence="4 9" id="KW-0732">Signal</keyword>
<evidence type="ECO:0000256" key="8">
    <source>
        <dbReference type="ARBA" id="ARBA00023170"/>
    </source>
</evidence>
<evidence type="ECO:0000256" key="4">
    <source>
        <dbReference type="ARBA" id="ARBA00022729"/>
    </source>
</evidence>
<dbReference type="SUPFAM" id="SSF56112">
    <property type="entry name" value="Protein kinase-like (PK-like)"/>
    <property type="match status" value="1"/>
</dbReference>
<dbReference type="PANTHER" id="PTHR48053">
    <property type="entry name" value="LEUCINE RICH REPEAT FAMILY PROTEIN, EXPRESSED"/>
    <property type="match status" value="1"/>
</dbReference>
<dbReference type="InterPro" id="IPR001245">
    <property type="entry name" value="Ser-Thr/Tyr_kinase_cat_dom"/>
</dbReference>
<evidence type="ECO:0000256" key="9">
    <source>
        <dbReference type="SAM" id="SignalP"/>
    </source>
</evidence>
<comment type="subcellular location">
    <subcellularLocation>
        <location evidence="1">Membrane</location>
        <topology evidence="1">Single-pass type I membrane protein</topology>
    </subcellularLocation>
</comment>
<keyword evidence="6" id="KW-1133">Transmembrane helix</keyword>
<comment type="caution">
    <text evidence="12">The sequence shown here is derived from an EMBL/GenBank/DDBJ whole genome shotgun (WGS) entry which is preliminary data.</text>
</comment>
<evidence type="ECO:0000313" key="13">
    <source>
        <dbReference type="Proteomes" id="UP000245207"/>
    </source>
</evidence>
<dbReference type="FunFam" id="3.80.10.10:FF:000383">
    <property type="entry name" value="Leucine-rich repeat receptor protein kinase EMS1"/>
    <property type="match status" value="1"/>
</dbReference>
<evidence type="ECO:0000259" key="11">
    <source>
        <dbReference type="Pfam" id="PF08263"/>
    </source>
</evidence>
<dbReference type="SUPFAM" id="SSF52058">
    <property type="entry name" value="L domain-like"/>
    <property type="match status" value="1"/>
</dbReference>
<evidence type="ECO:0000256" key="2">
    <source>
        <dbReference type="ARBA" id="ARBA00022614"/>
    </source>
</evidence>
<dbReference type="STRING" id="35608.A0A2U1NH88"/>
<evidence type="ECO:0000259" key="10">
    <source>
        <dbReference type="Pfam" id="PF07714"/>
    </source>
</evidence>
<feature type="domain" description="Serine-threonine/tyrosine-protein kinase catalytic" evidence="10">
    <location>
        <begin position="234"/>
        <end position="321"/>
    </location>
</feature>
<dbReference type="FunFam" id="3.80.10.10:FF:000129">
    <property type="entry name" value="Leucine-rich repeat receptor-like kinase"/>
    <property type="match status" value="1"/>
</dbReference>
<dbReference type="EMBL" id="PKPP01002837">
    <property type="protein sequence ID" value="PWA72820.1"/>
    <property type="molecule type" value="Genomic_DNA"/>
</dbReference>
<feature type="domain" description="Leucine-rich repeat-containing N-terminal plant-type" evidence="11">
    <location>
        <begin position="39"/>
        <end position="77"/>
    </location>
</feature>
<keyword evidence="8" id="KW-0675">Receptor</keyword>
<evidence type="ECO:0000256" key="6">
    <source>
        <dbReference type="ARBA" id="ARBA00022989"/>
    </source>
</evidence>
<organism evidence="12 13">
    <name type="scientific">Artemisia annua</name>
    <name type="common">Sweet wormwood</name>
    <dbReference type="NCBI Taxonomy" id="35608"/>
    <lineage>
        <taxon>Eukaryota</taxon>
        <taxon>Viridiplantae</taxon>
        <taxon>Streptophyta</taxon>
        <taxon>Embryophyta</taxon>
        <taxon>Tracheophyta</taxon>
        <taxon>Spermatophyta</taxon>
        <taxon>Magnoliopsida</taxon>
        <taxon>eudicotyledons</taxon>
        <taxon>Gunneridae</taxon>
        <taxon>Pentapetalae</taxon>
        <taxon>asterids</taxon>
        <taxon>campanulids</taxon>
        <taxon>Asterales</taxon>
        <taxon>Asteraceae</taxon>
        <taxon>Asteroideae</taxon>
        <taxon>Anthemideae</taxon>
        <taxon>Artemisiinae</taxon>
        <taxon>Artemisia</taxon>
    </lineage>
</organism>
<evidence type="ECO:0000256" key="1">
    <source>
        <dbReference type="ARBA" id="ARBA00004479"/>
    </source>
</evidence>
<evidence type="ECO:0000256" key="5">
    <source>
        <dbReference type="ARBA" id="ARBA00022737"/>
    </source>
</evidence>
<dbReference type="AlphaFoldDB" id="A0A2U1NH88"/>
<feature type="chain" id="PRO_5015464187" evidence="9">
    <location>
        <begin position="30"/>
        <end position="332"/>
    </location>
</feature>
<dbReference type="OrthoDB" id="676979at2759"/>
<dbReference type="Gene3D" id="1.10.510.10">
    <property type="entry name" value="Transferase(Phosphotransferase) domain 1"/>
    <property type="match status" value="1"/>
</dbReference>
<protein>
    <submittedName>
        <fullName evidence="12">Protein kinase-like domain-containing protein</fullName>
    </submittedName>
</protein>
<reference evidence="12 13" key="1">
    <citation type="journal article" date="2018" name="Mol. Plant">
        <title>The genome of Artemisia annua provides insight into the evolution of Asteraceae family and artemisinin biosynthesis.</title>
        <authorList>
            <person name="Shen Q."/>
            <person name="Zhang L."/>
            <person name="Liao Z."/>
            <person name="Wang S."/>
            <person name="Yan T."/>
            <person name="Shi P."/>
            <person name="Liu M."/>
            <person name="Fu X."/>
            <person name="Pan Q."/>
            <person name="Wang Y."/>
            <person name="Lv Z."/>
            <person name="Lu X."/>
            <person name="Zhang F."/>
            <person name="Jiang W."/>
            <person name="Ma Y."/>
            <person name="Chen M."/>
            <person name="Hao X."/>
            <person name="Li L."/>
            <person name="Tang Y."/>
            <person name="Lv G."/>
            <person name="Zhou Y."/>
            <person name="Sun X."/>
            <person name="Brodelius P.E."/>
            <person name="Rose J.K.C."/>
            <person name="Tang K."/>
        </authorList>
    </citation>
    <scope>NUCLEOTIDE SEQUENCE [LARGE SCALE GENOMIC DNA]</scope>
    <source>
        <strain evidence="13">cv. Huhao1</strain>
        <tissue evidence="12">Leaf</tissue>
    </source>
</reference>
<keyword evidence="12" id="KW-0808">Transferase</keyword>
<keyword evidence="3" id="KW-0812">Transmembrane</keyword>
<keyword evidence="7" id="KW-0472">Membrane</keyword>
<evidence type="ECO:0000256" key="7">
    <source>
        <dbReference type="ARBA" id="ARBA00023136"/>
    </source>
</evidence>
<dbReference type="Pfam" id="PF13855">
    <property type="entry name" value="LRR_8"/>
    <property type="match status" value="1"/>
</dbReference>
<dbReference type="PROSITE" id="PS51257">
    <property type="entry name" value="PROKAR_LIPOPROTEIN"/>
    <property type="match status" value="1"/>
</dbReference>
<proteinExistence type="predicted"/>
<keyword evidence="13" id="KW-1185">Reference proteome</keyword>
<accession>A0A2U1NH88</accession>
<keyword evidence="12" id="KW-0418">Kinase</keyword>